<gene>
    <name evidence="2" type="ORF">GCM10007933_26960</name>
</gene>
<dbReference type="RefSeq" id="WP_284188451.1">
    <property type="nucleotide sequence ID" value="NZ_BSPX01000041.1"/>
</dbReference>
<evidence type="ECO:0000313" key="2">
    <source>
        <dbReference type="EMBL" id="GLT23233.1"/>
    </source>
</evidence>
<organism evidence="2 3">
    <name type="scientific">Zoogloea oryzae</name>
    <dbReference type="NCBI Taxonomy" id="310767"/>
    <lineage>
        <taxon>Bacteria</taxon>
        <taxon>Pseudomonadati</taxon>
        <taxon>Pseudomonadota</taxon>
        <taxon>Betaproteobacteria</taxon>
        <taxon>Rhodocyclales</taxon>
        <taxon>Zoogloeaceae</taxon>
        <taxon>Zoogloea</taxon>
    </lineage>
</organism>
<comment type="caution">
    <text evidence="2">The sequence shown here is derived from an EMBL/GenBank/DDBJ whole genome shotgun (WGS) entry which is preliminary data.</text>
</comment>
<protein>
    <submittedName>
        <fullName evidence="2">Uncharacterized protein</fullName>
    </submittedName>
</protein>
<sequence>MTQLASRFFSAITALLLATSANAQTSLGERLVLSLSYCDARFFDEVSASRGELDRHAQVIARGRAATFPVPDMTHDTESKSFFALPVEVRGLIVIGYFDEITRIPGGVIVSWGLLVPTSTTEAAQKLGGLFWEGERLRTEGKVFVRSEVWHHDEPMRGWVKEVTEPGLPKPKTVERVLMVEPYSGETAFIRVGCSLQGAVTREMLDVLRPDLPLK</sequence>
<dbReference type="Proteomes" id="UP001157167">
    <property type="component" value="Unassembled WGS sequence"/>
</dbReference>
<keyword evidence="3" id="KW-1185">Reference proteome</keyword>
<name>A0ABQ6FC97_9RHOO</name>
<reference evidence="3" key="1">
    <citation type="journal article" date="2019" name="Int. J. Syst. Evol. Microbiol.">
        <title>The Global Catalogue of Microorganisms (GCM) 10K type strain sequencing project: providing services to taxonomists for standard genome sequencing and annotation.</title>
        <authorList>
            <consortium name="The Broad Institute Genomics Platform"/>
            <consortium name="The Broad Institute Genome Sequencing Center for Infectious Disease"/>
            <person name="Wu L."/>
            <person name="Ma J."/>
        </authorList>
    </citation>
    <scope>NUCLEOTIDE SEQUENCE [LARGE SCALE GENOMIC DNA]</scope>
    <source>
        <strain evidence="3">NBRC 102407</strain>
    </source>
</reference>
<keyword evidence="1" id="KW-0732">Signal</keyword>
<proteinExistence type="predicted"/>
<accession>A0ABQ6FC97</accession>
<feature type="signal peptide" evidence="1">
    <location>
        <begin position="1"/>
        <end position="23"/>
    </location>
</feature>
<dbReference type="EMBL" id="BSPX01000041">
    <property type="protein sequence ID" value="GLT23233.1"/>
    <property type="molecule type" value="Genomic_DNA"/>
</dbReference>
<feature type="chain" id="PRO_5047404186" evidence="1">
    <location>
        <begin position="24"/>
        <end position="215"/>
    </location>
</feature>
<evidence type="ECO:0000256" key="1">
    <source>
        <dbReference type="SAM" id="SignalP"/>
    </source>
</evidence>
<evidence type="ECO:0000313" key="3">
    <source>
        <dbReference type="Proteomes" id="UP001157167"/>
    </source>
</evidence>